<dbReference type="Gene3D" id="1.10.150.240">
    <property type="entry name" value="Putative phosphatase, domain 2"/>
    <property type="match status" value="1"/>
</dbReference>
<dbReference type="InterPro" id="IPR052550">
    <property type="entry name" value="Pyrimidine_5'-ntase_YjjG"/>
</dbReference>
<dbReference type="SUPFAM" id="SSF56784">
    <property type="entry name" value="HAD-like"/>
    <property type="match status" value="1"/>
</dbReference>
<dbReference type="Proteomes" id="UP001460072">
    <property type="component" value="Unassembled WGS sequence"/>
</dbReference>
<dbReference type="GO" id="GO:0008253">
    <property type="term" value="F:5'-nucleotidase activity"/>
    <property type="evidence" value="ECO:0007669"/>
    <property type="project" value="UniProtKB-EC"/>
</dbReference>
<organism evidence="1 2">
    <name type="scientific">Flavobacterium aureirubrum</name>
    <dbReference type="NCBI Taxonomy" id="3133147"/>
    <lineage>
        <taxon>Bacteria</taxon>
        <taxon>Pseudomonadati</taxon>
        <taxon>Bacteroidota</taxon>
        <taxon>Flavobacteriia</taxon>
        <taxon>Flavobacteriales</taxon>
        <taxon>Flavobacteriaceae</taxon>
        <taxon>Flavobacterium</taxon>
    </lineage>
</organism>
<keyword evidence="2" id="KW-1185">Reference proteome</keyword>
<accession>A0ABU9N9X7</accession>
<evidence type="ECO:0000313" key="2">
    <source>
        <dbReference type="Proteomes" id="UP001460072"/>
    </source>
</evidence>
<dbReference type="Pfam" id="PF00702">
    <property type="entry name" value="Hydrolase"/>
    <property type="match status" value="1"/>
</dbReference>
<dbReference type="NCBIfam" id="TIGR02254">
    <property type="entry name" value="YjjG_YfnB"/>
    <property type="match status" value="1"/>
</dbReference>
<reference evidence="1 2" key="1">
    <citation type="submission" date="2024-03" db="EMBL/GenBank/DDBJ databases">
        <title>Two novel species of the genus Flavobacterium exhibiting potentially degradation of complex polysaccharides.</title>
        <authorList>
            <person name="Lian X."/>
        </authorList>
    </citation>
    <scope>NUCLEOTIDE SEQUENCE [LARGE SCALE GENOMIC DNA]</scope>
    <source>
        <strain evidence="2">j3</strain>
    </source>
</reference>
<dbReference type="NCBIfam" id="TIGR01549">
    <property type="entry name" value="HAD-SF-IA-v1"/>
    <property type="match status" value="1"/>
</dbReference>
<evidence type="ECO:0000313" key="1">
    <source>
        <dbReference type="EMBL" id="MEM0543664.1"/>
    </source>
</evidence>
<dbReference type="EC" id="3.1.3.5" evidence="1"/>
<dbReference type="PANTHER" id="PTHR47478:SF1">
    <property type="entry name" value="PYRIMIDINE 5'-NUCLEOTIDASE YJJG"/>
    <property type="match status" value="1"/>
</dbReference>
<dbReference type="EMBL" id="JBCGDO010000022">
    <property type="protein sequence ID" value="MEM0543664.1"/>
    <property type="molecule type" value="Genomic_DNA"/>
</dbReference>
<dbReference type="InterPro" id="IPR023198">
    <property type="entry name" value="PGP-like_dom2"/>
</dbReference>
<protein>
    <submittedName>
        <fullName evidence="1">YjjG family noncanonical pyrimidine nucleotidase</fullName>
        <ecNumber evidence="1">3.1.3.5</ecNumber>
    </submittedName>
</protein>
<sequence length="230" mass="26709">MDPNTITDIFFDLDHTLWDFDKNSHLAFDKIFKQSHPTIDINQFISVYAPINQACWKLYQVDKITHEELRYRRLKQSFDALNYPISDDEIDRIAIDYITFLPDNNQLFDGAIEVLDYLYSKYSLHIITNGFAEVQKRKMECSGLDSYFKTVTNSEMAGVKKPHKNIFEFALSLANVKKENAIMIGDCIDADVRGAMQFGMKAILFDEKGIHDIDEEILVIKHLIELKKII</sequence>
<dbReference type="InterPro" id="IPR023214">
    <property type="entry name" value="HAD_sf"/>
</dbReference>
<dbReference type="InterPro" id="IPR011951">
    <property type="entry name" value="HAD-SF_hydro_IA_YjjG/PynA"/>
</dbReference>
<proteinExistence type="predicted"/>
<dbReference type="SFLD" id="SFLDG01129">
    <property type="entry name" value="C1.5:_HAD__Beta-PGM__Phosphata"/>
    <property type="match status" value="1"/>
</dbReference>
<name>A0ABU9N9X7_9FLAO</name>
<dbReference type="Gene3D" id="3.40.50.1000">
    <property type="entry name" value="HAD superfamily/HAD-like"/>
    <property type="match status" value="1"/>
</dbReference>
<dbReference type="RefSeq" id="WP_342696842.1">
    <property type="nucleotide sequence ID" value="NZ_JBCGDO010000022.1"/>
</dbReference>
<gene>
    <name evidence="1" type="ORF">WFZ85_13660</name>
</gene>
<dbReference type="InterPro" id="IPR006439">
    <property type="entry name" value="HAD-SF_hydro_IA"/>
</dbReference>
<keyword evidence="1" id="KW-0378">Hydrolase</keyword>
<dbReference type="PANTHER" id="PTHR47478">
    <property type="match status" value="1"/>
</dbReference>
<comment type="caution">
    <text evidence="1">The sequence shown here is derived from an EMBL/GenBank/DDBJ whole genome shotgun (WGS) entry which is preliminary data.</text>
</comment>
<dbReference type="SFLD" id="SFLDS00003">
    <property type="entry name" value="Haloacid_Dehalogenase"/>
    <property type="match status" value="1"/>
</dbReference>
<dbReference type="InterPro" id="IPR036412">
    <property type="entry name" value="HAD-like_sf"/>
</dbReference>